<dbReference type="PANTHER" id="PTHR32329">
    <property type="entry name" value="BIFUNCTIONAL PROTEIN [INCLUDES 2-HYDROXYACYL-COA DEHYDRATASE (N-TER) AND ITS ACTIVATOR DOMAIN (C_TERM)-RELATED"/>
    <property type="match status" value="1"/>
</dbReference>
<organism evidence="6 7">
    <name type="scientific">Jonquetella anthropi DSM 22815</name>
    <dbReference type="NCBI Taxonomy" id="885272"/>
    <lineage>
        <taxon>Bacteria</taxon>
        <taxon>Thermotogati</taxon>
        <taxon>Synergistota</taxon>
        <taxon>Synergistia</taxon>
        <taxon>Synergistales</taxon>
        <taxon>Dethiosulfovibrionaceae</taxon>
        <taxon>Jonquetella</taxon>
    </lineage>
</organism>
<gene>
    <name evidence="6" type="ORF">JonanDRAFT_0369</name>
</gene>
<keyword evidence="3" id="KW-0408">Iron</keyword>
<evidence type="ECO:0000256" key="1">
    <source>
        <dbReference type="ARBA" id="ARBA00001966"/>
    </source>
</evidence>
<dbReference type="Pfam" id="PF01869">
    <property type="entry name" value="BcrAD_BadFG"/>
    <property type="match status" value="1"/>
</dbReference>
<dbReference type="InterPro" id="IPR002731">
    <property type="entry name" value="ATPase_BadF"/>
</dbReference>
<comment type="cofactor">
    <cofactor evidence="1">
        <name>[4Fe-4S] cluster</name>
        <dbReference type="ChEBI" id="CHEBI:49883"/>
    </cofactor>
</comment>
<dbReference type="AlphaFoldDB" id="H0UJ54"/>
<dbReference type="InterPro" id="IPR043129">
    <property type="entry name" value="ATPase_NBD"/>
</dbReference>
<reference evidence="6 7" key="1">
    <citation type="submission" date="2011-11" db="EMBL/GenBank/DDBJ databases">
        <title>The Noncontiguous Finished genome of Jonquetella anthropi DSM 22815.</title>
        <authorList>
            <consortium name="US DOE Joint Genome Institute (JGI-PGF)"/>
            <person name="Lucas S."/>
            <person name="Copeland A."/>
            <person name="Lapidus A."/>
            <person name="Glavina del Rio T."/>
            <person name="Dalin E."/>
            <person name="Tice H."/>
            <person name="Bruce D."/>
            <person name="Goodwin L."/>
            <person name="Pitluck S."/>
            <person name="Peters L."/>
            <person name="Mikhailova N."/>
            <person name="Held B."/>
            <person name="Kyrpides N."/>
            <person name="Mavromatis K."/>
            <person name="Ivanova N."/>
            <person name="Markowitz V."/>
            <person name="Cheng J.-F."/>
            <person name="Hugenholtz P."/>
            <person name="Woyke T."/>
            <person name="Wu D."/>
            <person name="Gronow S."/>
            <person name="Wellnitz S."/>
            <person name="Brambilla E."/>
            <person name="Klenk H.-P."/>
            <person name="Eisen J.A."/>
        </authorList>
    </citation>
    <scope>NUCLEOTIDE SEQUENCE [LARGE SCALE GENOMIC DNA]</scope>
    <source>
        <strain evidence="6 7">DSM 22815</strain>
    </source>
</reference>
<keyword evidence="7" id="KW-1185">Reference proteome</keyword>
<dbReference type="eggNOG" id="COG1924">
    <property type="taxonomic scope" value="Bacteria"/>
</dbReference>
<accession>H0UJ54</accession>
<dbReference type="Gene3D" id="3.30.420.40">
    <property type="match status" value="2"/>
</dbReference>
<protein>
    <submittedName>
        <fullName evidence="6">CoA-substrate-specific enzyme activase, putative</fullName>
    </submittedName>
</protein>
<evidence type="ECO:0000256" key="3">
    <source>
        <dbReference type="ARBA" id="ARBA00023004"/>
    </source>
</evidence>
<evidence type="ECO:0000313" key="6">
    <source>
        <dbReference type="EMBL" id="EHM12787.1"/>
    </source>
</evidence>
<evidence type="ECO:0000256" key="4">
    <source>
        <dbReference type="ARBA" id="ARBA00023014"/>
    </source>
</evidence>
<evidence type="ECO:0000256" key="2">
    <source>
        <dbReference type="ARBA" id="ARBA00022723"/>
    </source>
</evidence>
<dbReference type="Proteomes" id="UP000003806">
    <property type="component" value="Chromosome"/>
</dbReference>
<dbReference type="SUPFAM" id="SSF53067">
    <property type="entry name" value="Actin-like ATPase domain"/>
    <property type="match status" value="1"/>
</dbReference>
<keyword evidence="2" id="KW-0479">Metal-binding</keyword>
<dbReference type="HOGENOM" id="CLU_066597_0_0_0"/>
<evidence type="ECO:0000259" key="5">
    <source>
        <dbReference type="Pfam" id="PF01869"/>
    </source>
</evidence>
<feature type="domain" description="ATPase BadF/BadG/BcrA/BcrD type" evidence="5">
    <location>
        <begin position="5"/>
        <end position="251"/>
    </location>
</feature>
<keyword evidence="4" id="KW-0411">Iron-sulfur</keyword>
<evidence type="ECO:0000313" key="7">
    <source>
        <dbReference type="Proteomes" id="UP000003806"/>
    </source>
</evidence>
<dbReference type="InterPro" id="IPR008275">
    <property type="entry name" value="CoA_E_activase_dom"/>
</dbReference>
<sequence length="256" mass="26923">MPLVLGVDIGSVGAKAALFDGQILGTDLIPTGWSPGESGRQLTQRLLTSCGVETGQLTGIVATGYGRKTFLDATRKVTEITCHARGARFLSPDVRTVIDIGGQDSKVIAMDASGVVSDFAMNDRCAAGTGRFIQMAAAALGFQMDEFLNIPLQGEELPISSMCAVFAETELVNHLAQGANRESLARGIFRSISTRVAGMLGRLGWQPPIFFSGGLARSEALRVMLSQVLQCDVAVDSRSQFAGAIGAALIGWEGKA</sequence>
<dbReference type="GO" id="GO:0046872">
    <property type="term" value="F:metal ion binding"/>
    <property type="evidence" value="ECO:0007669"/>
    <property type="project" value="UniProtKB-KW"/>
</dbReference>
<proteinExistence type="predicted"/>
<name>H0UJ54_9BACT</name>
<dbReference type="InterPro" id="IPR051805">
    <property type="entry name" value="Dehydratase_Activator_Redct"/>
</dbReference>
<dbReference type="RefSeq" id="WP_008522551.1">
    <property type="nucleotide sequence ID" value="NZ_CM001376.1"/>
</dbReference>
<dbReference type="STRING" id="885272.JonanDRAFT_0369"/>
<dbReference type="GO" id="GO:0051536">
    <property type="term" value="F:iron-sulfur cluster binding"/>
    <property type="evidence" value="ECO:0007669"/>
    <property type="project" value="UniProtKB-KW"/>
</dbReference>
<dbReference type="EMBL" id="CM001376">
    <property type="protein sequence ID" value="EHM12787.1"/>
    <property type="molecule type" value="Genomic_DNA"/>
</dbReference>
<dbReference type="PANTHER" id="PTHR32329:SF2">
    <property type="entry name" value="BIFUNCTIONAL PROTEIN [INCLUDES 2-HYDROXYACYL-COA DEHYDRATASE (N-TER) AND ITS ACTIVATOR DOMAIN (C_TERM)"/>
    <property type="match status" value="1"/>
</dbReference>
<dbReference type="NCBIfam" id="TIGR00241">
    <property type="entry name" value="CoA_E_activ"/>
    <property type="match status" value="1"/>
</dbReference>
<dbReference type="CDD" id="cd24109">
    <property type="entry name" value="ASKHA_NBD_YjiL-like"/>
    <property type="match status" value="1"/>
</dbReference>